<organism evidence="1 2">
    <name type="scientific">Elysia crispata</name>
    <name type="common">lettuce slug</name>
    <dbReference type="NCBI Taxonomy" id="231223"/>
    <lineage>
        <taxon>Eukaryota</taxon>
        <taxon>Metazoa</taxon>
        <taxon>Spiralia</taxon>
        <taxon>Lophotrochozoa</taxon>
        <taxon>Mollusca</taxon>
        <taxon>Gastropoda</taxon>
        <taxon>Heterobranchia</taxon>
        <taxon>Euthyneura</taxon>
        <taxon>Panpulmonata</taxon>
        <taxon>Sacoglossa</taxon>
        <taxon>Placobranchoidea</taxon>
        <taxon>Plakobranchidae</taxon>
        <taxon>Elysia</taxon>
    </lineage>
</organism>
<accession>A0AAE1CTG9</accession>
<evidence type="ECO:0000313" key="2">
    <source>
        <dbReference type="Proteomes" id="UP001283361"/>
    </source>
</evidence>
<proteinExistence type="predicted"/>
<name>A0AAE1CTG9_9GAST</name>
<keyword evidence="2" id="KW-1185">Reference proteome</keyword>
<gene>
    <name evidence="1" type="ORF">RRG08_003527</name>
</gene>
<dbReference type="EMBL" id="JAWDGP010006844">
    <property type="protein sequence ID" value="KAK3734620.1"/>
    <property type="molecule type" value="Genomic_DNA"/>
</dbReference>
<evidence type="ECO:0000313" key="1">
    <source>
        <dbReference type="EMBL" id="KAK3734620.1"/>
    </source>
</evidence>
<sequence length="79" mass="8992">MKSPLITQNSMTPAYVTKSVFEHQLIVEFCRKTDFPVEVPRVLDVQMVTGTTHYERKSASRRTLAQIKRIRVGQNGALS</sequence>
<dbReference type="AlphaFoldDB" id="A0AAE1CTG9"/>
<dbReference type="Proteomes" id="UP001283361">
    <property type="component" value="Unassembled WGS sequence"/>
</dbReference>
<protein>
    <submittedName>
        <fullName evidence="1">Uncharacterized protein</fullName>
    </submittedName>
</protein>
<comment type="caution">
    <text evidence="1">The sequence shown here is derived from an EMBL/GenBank/DDBJ whole genome shotgun (WGS) entry which is preliminary data.</text>
</comment>
<reference evidence="1" key="1">
    <citation type="journal article" date="2023" name="G3 (Bethesda)">
        <title>A reference genome for the long-term kleptoplast-retaining sea slug Elysia crispata morphotype clarki.</title>
        <authorList>
            <person name="Eastman K.E."/>
            <person name="Pendleton A.L."/>
            <person name="Shaikh M.A."/>
            <person name="Suttiyut T."/>
            <person name="Ogas R."/>
            <person name="Tomko P."/>
            <person name="Gavelis G."/>
            <person name="Widhalm J.R."/>
            <person name="Wisecaver J.H."/>
        </authorList>
    </citation>
    <scope>NUCLEOTIDE SEQUENCE</scope>
    <source>
        <strain evidence="1">ECLA1</strain>
    </source>
</reference>